<feature type="transmembrane region" description="Helical" evidence="1">
    <location>
        <begin position="32"/>
        <end position="52"/>
    </location>
</feature>
<dbReference type="EMBL" id="JAAECS010000003">
    <property type="protein sequence ID" value="MCJ1989559.1"/>
    <property type="molecule type" value="Genomic_DNA"/>
</dbReference>
<reference evidence="2 3" key="1">
    <citation type="journal article" date="2022" name="Microbiol. Res.">
        <title>Comparative genome analysis, predicted lifestyle and antimicrobial strategies of Lactococcus carnosus and Lactococcus paracarnosus isolated from meat.</title>
        <authorList>
            <person name="Werum V."/>
            <person name="Ehrmann M."/>
            <person name="Vogel R."/>
            <person name="Hilgarth M."/>
        </authorList>
    </citation>
    <scope>NUCLEOTIDE SEQUENCE [LARGE SCALE GENOMIC DNA]</scope>
    <source>
        <strain evidence="2 3">TMW22177</strain>
    </source>
</reference>
<keyword evidence="3" id="KW-1185">Reference proteome</keyword>
<keyword evidence="1" id="KW-0812">Transmembrane</keyword>
<name>A0ABT0AS79_9LACT</name>
<accession>A0ABT0AS79</accession>
<proteinExistence type="predicted"/>
<keyword evidence="1" id="KW-0472">Membrane</keyword>
<feature type="transmembrane region" description="Helical" evidence="1">
    <location>
        <begin position="211"/>
        <end position="229"/>
    </location>
</feature>
<evidence type="ECO:0000256" key="1">
    <source>
        <dbReference type="SAM" id="Phobius"/>
    </source>
</evidence>
<feature type="transmembrane region" description="Helical" evidence="1">
    <location>
        <begin position="187"/>
        <end position="204"/>
    </location>
</feature>
<keyword evidence="1" id="KW-1133">Transmembrane helix</keyword>
<comment type="caution">
    <text evidence="2">The sequence shown here is derived from an EMBL/GenBank/DDBJ whole genome shotgun (WGS) entry which is preliminary data.</text>
</comment>
<sequence length="275" mass="32274">MFEIHVSLIALVVTLRYTFLEDKKGISFKKRAFQLTITSVIQLICTGVYWIETYGHDQFIFWTLVIVTSCLTGLIMNKWVLKFGYWFLTNCMITALLMFMLIQYDKSPFQGLFGGIREGLTPIFTTIYTAILQSIIWIFIKFQKWLAEGTVREKQPLKKTLIRYIKIICFQVLLSIGIASIFCFNNLFLFGLSIIITLFVLFIMRQKITGNYLFWAISWGIIFWEIVKLSFEYGHIIFKVQDADLNEDLVMICLIGFPIYHILLAIYFKLKEDKK</sequence>
<protein>
    <submittedName>
        <fullName evidence="2">Uncharacterized protein</fullName>
    </submittedName>
</protein>
<organism evidence="2 3">
    <name type="scientific">Pseudolactococcus carnosus</name>
    <dbReference type="NCBI Taxonomy" id="2749961"/>
    <lineage>
        <taxon>Bacteria</taxon>
        <taxon>Bacillati</taxon>
        <taxon>Bacillota</taxon>
        <taxon>Bacilli</taxon>
        <taxon>Lactobacillales</taxon>
        <taxon>Streptococcaceae</taxon>
        <taxon>Pseudolactococcus</taxon>
    </lineage>
</organism>
<dbReference type="RefSeq" id="WP_079505094.1">
    <property type="nucleotide sequence ID" value="NZ_CP017194.1"/>
</dbReference>
<evidence type="ECO:0000313" key="2">
    <source>
        <dbReference type="EMBL" id="MCJ1989559.1"/>
    </source>
</evidence>
<evidence type="ECO:0000313" key="3">
    <source>
        <dbReference type="Proteomes" id="UP001522450"/>
    </source>
</evidence>
<gene>
    <name evidence="2" type="ORF">GYN21_04925</name>
</gene>
<feature type="transmembrane region" description="Helical" evidence="1">
    <location>
        <begin position="83"/>
        <end position="102"/>
    </location>
</feature>
<feature type="transmembrane region" description="Helical" evidence="1">
    <location>
        <begin position="58"/>
        <end position="76"/>
    </location>
</feature>
<feature type="transmembrane region" description="Helical" evidence="1">
    <location>
        <begin position="161"/>
        <end position="181"/>
    </location>
</feature>
<dbReference type="Proteomes" id="UP001522450">
    <property type="component" value="Unassembled WGS sequence"/>
</dbReference>
<dbReference type="GeneID" id="71636603"/>
<feature type="transmembrane region" description="Helical" evidence="1">
    <location>
        <begin position="122"/>
        <end position="140"/>
    </location>
</feature>
<feature type="transmembrane region" description="Helical" evidence="1">
    <location>
        <begin position="249"/>
        <end position="268"/>
    </location>
</feature>